<comment type="caution">
    <text evidence="2">The sequence shown here is derived from an EMBL/GenBank/DDBJ whole genome shotgun (WGS) entry which is preliminary data.</text>
</comment>
<keyword evidence="1" id="KW-0732">Signal</keyword>
<dbReference type="EMBL" id="WNXC01000009">
    <property type="protein sequence ID" value="MBB2151223.1"/>
    <property type="molecule type" value="Genomic_DNA"/>
</dbReference>
<reference evidence="2 3" key="1">
    <citation type="submission" date="2019-11" db="EMBL/GenBank/DDBJ databases">
        <title>Description of Pedobacter sp. LMG 31462T.</title>
        <authorList>
            <person name="Carlier A."/>
            <person name="Qi S."/>
            <person name="Vandamme P."/>
        </authorList>
    </citation>
    <scope>NUCLEOTIDE SEQUENCE [LARGE SCALE GENOMIC DNA]</scope>
    <source>
        <strain evidence="2 3">LMG 31462</strain>
    </source>
</reference>
<evidence type="ECO:0000313" key="2">
    <source>
        <dbReference type="EMBL" id="MBB2151223.1"/>
    </source>
</evidence>
<feature type="signal peptide" evidence="1">
    <location>
        <begin position="1"/>
        <end position="26"/>
    </location>
</feature>
<dbReference type="RefSeq" id="WP_182960887.1">
    <property type="nucleotide sequence ID" value="NZ_WNXC01000009.1"/>
</dbReference>
<protein>
    <submittedName>
        <fullName evidence="2">Uncharacterized protein</fullName>
    </submittedName>
</protein>
<keyword evidence="3" id="KW-1185">Reference proteome</keyword>
<sequence length="260" mass="26616">MKTNFKPLRLAAVAFALFALPFNALADSFDLYLCGTGTASLIPDATVTATLKAGDILVWQEWNPAGDTPIGTVTQVNVTTNATAPSFPLPALATGAHNFKVFVISASPNSCSGDVSPAFKIYSLPVPTVALTAPVTSFCEENSNAVRSAVITATALSLATVLSDVSYEFTWTATKNAAAVGNVTTIGEIGAITTPVNVNTFTLNSSATKGDYVFIATVKYKVASGTLKSDAGTGCVGTSTASPTITVTPKPATPTIVIAP</sequence>
<accession>A0ABR6F114</accession>
<name>A0ABR6F114_9SPHI</name>
<organism evidence="2 3">
    <name type="scientific">Pedobacter gandavensis</name>
    <dbReference type="NCBI Taxonomy" id="2679963"/>
    <lineage>
        <taxon>Bacteria</taxon>
        <taxon>Pseudomonadati</taxon>
        <taxon>Bacteroidota</taxon>
        <taxon>Sphingobacteriia</taxon>
        <taxon>Sphingobacteriales</taxon>
        <taxon>Sphingobacteriaceae</taxon>
        <taxon>Pedobacter</taxon>
    </lineage>
</organism>
<feature type="chain" id="PRO_5045364425" evidence="1">
    <location>
        <begin position="27"/>
        <end position="260"/>
    </location>
</feature>
<proteinExistence type="predicted"/>
<evidence type="ECO:0000313" key="3">
    <source>
        <dbReference type="Proteomes" id="UP000636110"/>
    </source>
</evidence>
<gene>
    <name evidence="2" type="ORF">GM920_20155</name>
</gene>
<dbReference type="Proteomes" id="UP000636110">
    <property type="component" value="Unassembled WGS sequence"/>
</dbReference>
<evidence type="ECO:0000256" key="1">
    <source>
        <dbReference type="SAM" id="SignalP"/>
    </source>
</evidence>